<accession>A0AAV9J2V2</accession>
<dbReference type="AlphaFoldDB" id="A0AAV9J2V2"/>
<feature type="region of interest" description="Disordered" evidence="1">
    <location>
        <begin position="103"/>
        <end position="147"/>
    </location>
</feature>
<feature type="compositionally biased region" description="Basic and acidic residues" evidence="1">
    <location>
        <begin position="131"/>
        <end position="147"/>
    </location>
</feature>
<proteinExistence type="predicted"/>
<name>A0AAV9J2V2_9PEZI</name>
<evidence type="ECO:0000256" key="1">
    <source>
        <dbReference type="SAM" id="MobiDB-lite"/>
    </source>
</evidence>
<dbReference type="EMBL" id="JAVFHQ010000113">
    <property type="protein sequence ID" value="KAK4539172.1"/>
    <property type="molecule type" value="Genomic_DNA"/>
</dbReference>
<reference evidence="2 3" key="1">
    <citation type="submission" date="2021-11" db="EMBL/GenBank/DDBJ databases">
        <title>Black yeast isolated from Biological Soil Crust.</title>
        <authorList>
            <person name="Kurbessoian T."/>
        </authorList>
    </citation>
    <scope>NUCLEOTIDE SEQUENCE [LARGE SCALE GENOMIC DNA]</scope>
    <source>
        <strain evidence="2 3">CCFEE 5522</strain>
    </source>
</reference>
<sequence>MCVYLGLNKSMHEPHKEEDEESRNEAEHIAKILISYANLLLLLRCRSLLFLGCSENPGYVEWANEAVRMAELGMSTAENPTEADYKLLEDCKQVLRQVEEDFAERGGYEEEDVEEGADIAGETVGGEVEEERPREITRRVDSASDVV</sequence>
<gene>
    <name evidence="2" type="ORF">LTR36_001184</name>
</gene>
<comment type="caution">
    <text evidence="2">The sequence shown here is derived from an EMBL/GenBank/DDBJ whole genome shotgun (WGS) entry which is preliminary data.</text>
</comment>
<keyword evidence="3" id="KW-1185">Reference proteome</keyword>
<dbReference type="Proteomes" id="UP001324427">
    <property type="component" value="Unassembled WGS sequence"/>
</dbReference>
<evidence type="ECO:0000313" key="2">
    <source>
        <dbReference type="EMBL" id="KAK4539172.1"/>
    </source>
</evidence>
<evidence type="ECO:0000313" key="3">
    <source>
        <dbReference type="Proteomes" id="UP001324427"/>
    </source>
</evidence>
<protein>
    <submittedName>
        <fullName evidence="2">Uncharacterized protein</fullName>
    </submittedName>
</protein>
<organism evidence="2 3">
    <name type="scientific">Oleoguttula mirabilis</name>
    <dbReference type="NCBI Taxonomy" id="1507867"/>
    <lineage>
        <taxon>Eukaryota</taxon>
        <taxon>Fungi</taxon>
        <taxon>Dikarya</taxon>
        <taxon>Ascomycota</taxon>
        <taxon>Pezizomycotina</taxon>
        <taxon>Dothideomycetes</taxon>
        <taxon>Dothideomycetidae</taxon>
        <taxon>Mycosphaerellales</taxon>
        <taxon>Teratosphaeriaceae</taxon>
        <taxon>Oleoguttula</taxon>
    </lineage>
</organism>